<keyword evidence="1" id="KW-0472">Membrane</keyword>
<evidence type="ECO:0000313" key="3">
    <source>
        <dbReference type="Proteomes" id="UP000176604"/>
    </source>
</evidence>
<evidence type="ECO:0000256" key="1">
    <source>
        <dbReference type="SAM" id="Phobius"/>
    </source>
</evidence>
<feature type="transmembrane region" description="Helical" evidence="1">
    <location>
        <begin position="253"/>
        <end position="272"/>
    </location>
</feature>
<proteinExistence type="predicted"/>
<name>A0A1F7UGX5_9BACT</name>
<comment type="caution">
    <text evidence="2">The sequence shown here is derived from an EMBL/GenBank/DDBJ whole genome shotgun (WGS) entry which is preliminary data.</text>
</comment>
<evidence type="ECO:0000313" key="2">
    <source>
        <dbReference type="EMBL" id="OGL77522.1"/>
    </source>
</evidence>
<keyword evidence="1" id="KW-0812">Transmembrane</keyword>
<dbReference type="STRING" id="1802397.A3J43_02755"/>
<accession>A0A1F7UGX5</accession>
<organism evidence="2 3">
    <name type="scientific">Candidatus Uhrbacteria bacterium RIFCSPHIGHO2_12_FULL_54_23</name>
    <dbReference type="NCBI Taxonomy" id="1802397"/>
    <lineage>
        <taxon>Bacteria</taxon>
        <taxon>Candidatus Uhriibacteriota</taxon>
    </lineage>
</organism>
<protein>
    <submittedName>
        <fullName evidence="2">Uncharacterized protein</fullName>
    </submittedName>
</protein>
<dbReference type="EMBL" id="MGEF01000057">
    <property type="protein sequence ID" value="OGL77522.1"/>
    <property type="molecule type" value="Genomic_DNA"/>
</dbReference>
<feature type="transmembrane region" description="Helical" evidence="1">
    <location>
        <begin position="74"/>
        <end position="107"/>
    </location>
</feature>
<feature type="transmembrane region" description="Helical" evidence="1">
    <location>
        <begin position="173"/>
        <end position="194"/>
    </location>
</feature>
<keyword evidence="1" id="KW-1133">Transmembrane helix</keyword>
<reference evidence="2 3" key="1">
    <citation type="journal article" date="2016" name="Nat. Commun.">
        <title>Thousands of microbial genomes shed light on interconnected biogeochemical processes in an aquifer system.</title>
        <authorList>
            <person name="Anantharaman K."/>
            <person name="Brown C.T."/>
            <person name="Hug L.A."/>
            <person name="Sharon I."/>
            <person name="Castelle C.J."/>
            <person name="Probst A.J."/>
            <person name="Thomas B.C."/>
            <person name="Singh A."/>
            <person name="Wilkins M.J."/>
            <person name="Karaoz U."/>
            <person name="Brodie E.L."/>
            <person name="Williams K.H."/>
            <person name="Hubbard S.S."/>
            <person name="Banfield J.F."/>
        </authorList>
    </citation>
    <scope>NUCLEOTIDE SEQUENCE [LARGE SCALE GENOMIC DNA]</scope>
</reference>
<dbReference type="AlphaFoldDB" id="A0A1F7UGX5"/>
<dbReference type="Proteomes" id="UP000176604">
    <property type="component" value="Unassembled WGS sequence"/>
</dbReference>
<gene>
    <name evidence="2" type="ORF">A3J43_02755</name>
</gene>
<feature type="transmembrane region" description="Helical" evidence="1">
    <location>
        <begin position="128"/>
        <end position="153"/>
    </location>
</feature>
<feature type="transmembrane region" description="Helical" evidence="1">
    <location>
        <begin position="30"/>
        <end position="54"/>
    </location>
</feature>
<sequence>MSPSSLRTFPSFGALLRAAWDLFRARFWKFAALVLAFNLGMLAVQVSAFGAAAWQSFLDYLDRGGSASLGIIPSVGAASGVSLLVVVPVALVSLFLQLWFLASLVALVEYREGAPSFRALLREGWRAFLRTLVAATALFLSVRIFYFLMVLLTSLVHRYIGMTDGVLATTNRIFLLVFAVVLLIGALIAGLALLPAEAPRARNPFLNLRDAFRRFWNSPWEISWRAGAALLLIYVLDQFAAPLARAGLPINPQALLSLFYLPFLLCVLAACLRAPADPSP</sequence>